<reference evidence="7" key="2">
    <citation type="journal article" date="2021" name="PeerJ">
        <title>Extensive microbial diversity within the chicken gut microbiome revealed by metagenomics and culture.</title>
        <authorList>
            <person name="Gilroy R."/>
            <person name="Ravi A."/>
            <person name="Getino M."/>
            <person name="Pursley I."/>
            <person name="Horton D.L."/>
            <person name="Alikhan N.F."/>
            <person name="Baker D."/>
            <person name="Gharbi K."/>
            <person name="Hall N."/>
            <person name="Watson M."/>
            <person name="Adriaenssens E.M."/>
            <person name="Foster-Nyarko E."/>
            <person name="Jarju S."/>
            <person name="Secka A."/>
            <person name="Antonio M."/>
            <person name="Oren A."/>
            <person name="Chaudhuri R.R."/>
            <person name="La Ragione R."/>
            <person name="Hildebrand F."/>
            <person name="Pallen M.J."/>
        </authorList>
    </citation>
    <scope>NUCLEOTIDE SEQUENCE</scope>
    <source>
        <strain evidence="7">CHK187-14744</strain>
    </source>
</reference>
<dbReference type="InterPro" id="IPR016036">
    <property type="entry name" value="Malonyl_transacylase_ACP-bd"/>
</dbReference>
<feature type="active site" evidence="5">
    <location>
        <position position="196"/>
    </location>
</feature>
<accession>A0A9D1HJV6</accession>
<name>A0A9D1HJV6_9FIRM</name>
<dbReference type="SMART" id="SM00827">
    <property type="entry name" value="PKS_AT"/>
    <property type="match status" value="1"/>
</dbReference>
<evidence type="ECO:0000256" key="2">
    <source>
        <dbReference type="ARBA" id="ARBA00023315"/>
    </source>
</evidence>
<dbReference type="InterPro" id="IPR050858">
    <property type="entry name" value="Mal-CoA-ACP_Trans/PKS_FabD"/>
</dbReference>
<dbReference type="InterPro" id="IPR024925">
    <property type="entry name" value="Malonyl_CoA-ACP_transAc"/>
</dbReference>
<evidence type="ECO:0000256" key="4">
    <source>
        <dbReference type="PIRNR" id="PIRNR000446"/>
    </source>
</evidence>
<dbReference type="GO" id="GO:0005829">
    <property type="term" value="C:cytosol"/>
    <property type="evidence" value="ECO:0007669"/>
    <property type="project" value="TreeGrafter"/>
</dbReference>
<dbReference type="NCBIfam" id="TIGR00128">
    <property type="entry name" value="fabD"/>
    <property type="match status" value="1"/>
</dbReference>
<dbReference type="Pfam" id="PF00698">
    <property type="entry name" value="Acyl_transf_1"/>
    <property type="match status" value="1"/>
</dbReference>
<dbReference type="FunFam" id="3.30.70.250:FF:000001">
    <property type="entry name" value="Malonyl CoA-acyl carrier protein transacylase"/>
    <property type="match status" value="1"/>
</dbReference>
<dbReference type="EMBL" id="DVLT01000057">
    <property type="protein sequence ID" value="HIU03522.1"/>
    <property type="molecule type" value="Genomic_DNA"/>
</dbReference>
<dbReference type="InterPro" id="IPR016035">
    <property type="entry name" value="Acyl_Trfase/lysoPLipase"/>
</dbReference>
<comment type="catalytic activity">
    <reaction evidence="3 4">
        <text>holo-[ACP] + malonyl-CoA = malonyl-[ACP] + CoA</text>
        <dbReference type="Rhea" id="RHEA:41792"/>
        <dbReference type="Rhea" id="RHEA-COMP:9623"/>
        <dbReference type="Rhea" id="RHEA-COMP:9685"/>
        <dbReference type="ChEBI" id="CHEBI:57287"/>
        <dbReference type="ChEBI" id="CHEBI:57384"/>
        <dbReference type="ChEBI" id="CHEBI:64479"/>
        <dbReference type="ChEBI" id="CHEBI:78449"/>
        <dbReference type="EC" id="2.3.1.39"/>
    </reaction>
</comment>
<dbReference type="GO" id="GO:0004314">
    <property type="term" value="F:[acyl-carrier-protein] S-malonyltransferase activity"/>
    <property type="evidence" value="ECO:0007669"/>
    <property type="project" value="UniProtKB-EC"/>
</dbReference>
<feature type="domain" description="Malonyl-CoA:ACP transacylase (MAT)" evidence="6">
    <location>
        <begin position="7"/>
        <end position="292"/>
    </location>
</feature>
<gene>
    <name evidence="7" type="primary">fabD</name>
    <name evidence="7" type="ORF">IAB63_09760</name>
</gene>
<evidence type="ECO:0000256" key="1">
    <source>
        <dbReference type="ARBA" id="ARBA00022679"/>
    </source>
</evidence>
<dbReference type="GO" id="GO:0006633">
    <property type="term" value="P:fatty acid biosynthetic process"/>
    <property type="evidence" value="ECO:0007669"/>
    <property type="project" value="TreeGrafter"/>
</dbReference>
<evidence type="ECO:0000313" key="8">
    <source>
        <dbReference type="Proteomes" id="UP000824164"/>
    </source>
</evidence>
<reference evidence="7" key="1">
    <citation type="submission" date="2020-10" db="EMBL/GenBank/DDBJ databases">
        <authorList>
            <person name="Gilroy R."/>
        </authorList>
    </citation>
    <scope>NUCLEOTIDE SEQUENCE</scope>
    <source>
        <strain evidence="7">CHK187-14744</strain>
    </source>
</reference>
<dbReference type="AlphaFoldDB" id="A0A9D1HJV6"/>
<comment type="similarity">
    <text evidence="4">Belongs to the fabD family.</text>
</comment>
<evidence type="ECO:0000313" key="7">
    <source>
        <dbReference type="EMBL" id="HIU03522.1"/>
    </source>
</evidence>
<dbReference type="InterPro" id="IPR014043">
    <property type="entry name" value="Acyl_transferase_dom"/>
</dbReference>
<dbReference type="PANTHER" id="PTHR42681">
    <property type="entry name" value="MALONYL-COA-ACYL CARRIER PROTEIN TRANSACYLASE, MITOCHONDRIAL"/>
    <property type="match status" value="1"/>
</dbReference>
<proteinExistence type="inferred from homology"/>
<protein>
    <recommendedName>
        <fullName evidence="4">Malonyl CoA-acyl carrier protein transacylase</fullName>
        <ecNumber evidence="4">2.3.1.39</ecNumber>
    </recommendedName>
</protein>
<dbReference type="PIRSF" id="PIRSF000446">
    <property type="entry name" value="Mct"/>
    <property type="match status" value="1"/>
</dbReference>
<keyword evidence="1 4" id="KW-0808">Transferase</keyword>
<dbReference type="Gene3D" id="3.40.366.10">
    <property type="entry name" value="Malonyl-Coenzyme A Acyl Carrier Protein, domain 2"/>
    <property type="match status" value="1"/>
</dbReference>
<dbReference type="SUPFAM" id="SSF55048">
    <property type="entry name" value="Probable ACP-binding domain of malonyl-CoA ACP transacylase"/>
    <property type="match status" value="1"/>
</dbReference>
<organism evidence="7 8">
    <name type="scientific">Candidatus Onthocola gallistercoris</name>
    <dbReference type="NCBI Taxonomy" id="2840876"/>
    <lineage>
        <taxon>Bacteria</taxon>
        <taxon>Bacillati</taxon>
        <taxon>Bacillota</taxon>
        <taxon>Bacilli</taxon>
        <taxon>Candidatus Onthocola</taxon>
    </lineage>
</organism>
<dbReference type="EC" id="2.3.1.39" evidence="4"/>
<dbReference type="InterPro" id="IPR001227">
    <property type="entry name" value="Ac_transferase_dom_sf"/>
</dbReference>
<evidence type="ECO:0000256" key="3">
    <source>
        <dbReference type="ARBA" id="ARBA00048462"/>
    </source>
</evidence>
<keyword evidence="2 4" id="KW-0012">Acyltransferase</keyword>
<dbReference type="Proteomes" id="UP000824164">
    <property type="component" value="Unassembled WGS sequence"/>
</dbReference>
<feature type="active site" evidence="5">
    <location>
        <position position="90"/>
    </location>
</feature>
<dbReference type="Gene3D" id="3.30.70.250">
    <property type="entry name" value="Malonyl-CoA ACP transacylase, ACP-binding"/>
    <property type="match status" value="1"/>
</dbReference>
<evidence type="ECO:0000259" key="6">
    <source>
        <dbReference type="SMART" id="SM00827"/>
    </source>
</evidence>
<sequence>MKKTAFVFPGQGAQKFGMGKEFYEQYKVSREIYDQASEWLNMDVPALCFEENDRLDQTHYTQIGLLVTEIALFEAIKEKGFVPSVTAGLSLGEYAALHAAGRISAKDAVCLIDKRGLFMQEAVPHGGAMAAVLGLDMDTISEICAGTEGIVEVANDNCPGQVVISGEAGAVETASVRLKEAGAKRVMSLNVSGPFHSSMMKGAGERLAEELEHVQWLDSDIPYVSNTLARYITDSKQTKDLLIRQVSESVRWRQSMELMIQNGVEAFVEIGPGKTIAGFLRRIDRKIPCINIEKPEDLEKLEVLR</sequence>
<evidence type="ECO:0000256" key="5">
    <source>
        <dbReference type="PIRSR" id="PIRSR000446-1"/>
    </source>
</evidence>
<dbReference type="SUPFAM" id="SSF52151">
    <property type="entry name" value="FabD/lysophospholipase-like"/>
    <property type="match status" value="1"/>
</dbReference>
<dbReference type="PANTHER" id="PTHR42681:SF1">
    <property type="entry name" value="MALONYL-COA-ACYL CARRIER PROTEIN TRANSACYLASE, MITOCHONDRIAL"/>
    <property type="match status" value="1"/>
</dbReference>
<dbReference type="InterPro" id="IPR004410">
    <property type="entry name" value="Malonyl_CoA-ACP_transAc_FabD"/>
</dbReference>
<comment type="caution">
    <text evidence="7">The sequence shown here is derived from an EMBL/GenBank/DDBJ whole genome shotgun (WGS) entry which is preliminary data.</text>
</comment>